<dbReference type="InterPro" id="IPR043129">
    <property type="entry name" value="ATPase_NBD"/>
</dbReference>
<dbReference type="EMBL" id="JASCZI010120832">
    <property type="protein sequence ID" value="MED6155018.1"/>
    <property type="molecule type" value="Genomic_DNA"/>
</dbReference>
<organism evidence="1 2">
    <name type="scientific">Stylosanthes scabra</name>
    <dbReference type="NCBI Taxonomy" id="79078"/>
    <lineage>
        <taxon>Eukaryota</taxon>
        <taxon>Viridiplantae</taxon>
        <taxon>Streptophyta</taxon>
        <taxon>Embryophyta</taxon>
        <taxon>Tracheophyta</taxon>
        <taxon>Spermatophyta</taxon>
        <taxon>Magnoliopsida</taxon>
        <taxon>eudicotyledons</taxon>
        <taxon>Gunneridae</taxon>
        <taxon>Pentapetalae</taxon>
        <taxon>rosids</taxon>
        <taxon>fabids</taxon>
        <taxon>Fabales</taxon>
        <taxon>Fabaceae</taxon>
        <taxon>Papilionoideae</taxon>
        <taxon>50 kb inversion clade</taxon>
        <taxon>dalbergioids sensu lato</taxon>
        <taxon>Dalbergieae</taxon>
        <taxon>Pterocarpus clade</taxon>
        <taxon>Stylosanthes</taxon>
    </lineage>
</organism>
<reference evidence="1 2" key="1">
    <citation type="journal article" date="2023" name="Plants (Basel)">
        <title>Bridging the Gap: Combining Genomics and Transcriptomics Approaches to Understand Stylosanthes scabra, an Orphan Legume from the Brazilian Caatinga.</title>
        <authorList>
            <person name="Ferreira-Neto J.R.C."/>
            <person name="da Silva M.D."/>
            <person name="Binneck E."/>
            <person name="de Melo N.F."/>
            <person name="da Silva R.H."/>
            <person name="de Melo A.L.T.M."/>
            <person name="Pandolfi V."/>
            <person name="Bustamante F.O."/>
            <person name="Brasileiro-Vidal A.C."/>
            <person name="Benko-Iseppon A.M."/>
        </authorList>
    </citation>
    <scope>NUCLEOTIDE SEQUENCE [LARGE SCALE GENOMIC DNA]</scope>
    <source>
        <tissue evidence="1">Leaves</tissue>
    </source>
</reference>
<name>A0ABU6U473_9FABA</name>
<proteinExistence type="predicted"/>
<dbReference type="Gene3D" id="3.90.640.10">
    <property type="entry name" value="Actin, Chain A, domain 4"/>
    <property type="match status" value="1"/>
</dbReference>
<dbReference type="Proteomes" id="UP001341840">
    <property type="component" value="Unassembled WGS sequence"/>
</dbReference>
<sequence>MVELCRWLSYFHGKPTWKQHHKVLARDGMSYMVPIYEGYALPLTILWLDLAGRDLTEYLVKIHTERRYSFKTSTEKKIVRDVKEKPTDRFQARPGQA</sequence>
<evidence type="ECO:0000313" key="2">
    <source>
        <dbReference type="Proteomes" id="UP001341840"/>
    </source>
</evidence>
<protein>
    <submittedName>
        <fullName evidence="1">Actin-71</fullName>
    </submittedName>
</protein>
<accession>A0ABU6U473</accession>
<dbReference type="SUPFAM" id="SSF53067">
    <property type="entry name" value="Actin-like ATPase domain"/>
    <property type="match status" value="1"/>
</dbReference>
<keyword evidence="2" id="KW-1185">Reference proteome</keyword>
<gene>
    <name evidence="1" type="primary">AC71</name>
    <name evidence="1" type="ORF">PIB30_001700</name>
</gene>
<comment type="caution">
    <text evidence="1">The sequence shown here is derived from an EMBL/GenBank/DDBJ whole genome shotgun (WGS) entry which is preliminary data.</text>
</comment>
<evidence type="ECO:0000313" key="1">
    <source>
        <dbReference type="EMBL" id="MED6155018.1"/>
    </source>
</evidence>